<name>A0ABS7QTB9_9ACTN</name>
<proteinExistence type="predicted"/>
<evidence type="ECO:0000313" key="9">
    <source>
        <dbReference type="EMBL" id="MBY8885077.1"/>
    </source>
</evidence>
<keyword evidence="2" id="KW-1003">Cell membrane</keyword>
<dbReference type="SUPFAM" id="SSF48317">
    <property type="entry name" value="Acid phosphatase/Vanadium-dependent haloperoxidase"/>
    <property type="match status" value="1"/>
</dbReference>
<protein>
    <submittedName>
        <fullName evidence="9">Phosphatase PAP2 family protein</fullName>
    </submittedName>
</protein>
<dbReference type="Pfam" id="PF01569">
    <property type="entry name" value="PAP2"/>
    <property type="match status" value="1"/>
</dbReference>
<keyword evidence="3 7" id="KW-0812">Transmembrane</keyword>
<feature type="domain" description="Phosphatidic acid phosphatase type 2/haloperoxidase" evidence="8">
    <location>
        <begin position="72"/>
        <end position="180"/>
    </location>
</feature>
<feature type="transmembrane region" description="Helical" evidence="7">
    <location>
        <begin position="67"/>
        <end position="89"/>
    </location>
</feature>
<comment type="subcellular location">
    <subcellularLocation>
        <location evidence="1">Cell membrane</location>
        <topology evidence="1">Multi-pass membrane protein</topology>
    </subcellularLocation>
</comment>
<sequence>MEELAFDGSNPDVGLLVKLNGLARLAPGWLDHLARLLGEYGMPAASVALVLWCWWRVARRQGDDAPAAVAGVVWSALAALIAVGLSVPIRQVVQRPRPFDGQQNLYVLIRGTSRFSFVNDHSTLAMAIGVGLFMVHRRAGLLGIGLAACEGFLRVFLGVNYPTDVIGGWALGTAAALLLAPLATLGLVPLTRAVGRGPAGTLVRSARHPVRKRELGVWGDTVDPVRDAAACDKDLAA</sequence>
<dbReference type="EMBL" id="JAINVZ010000004">
    <property type="protein sequence ID" value="MBY8885077.1"/>
    <property type="molecule type" value="Genomic_DNA"/>
</dbReference>
<dbReference type="PANTHER" id="PTHR14969:SF62">
    <property type="entry name" value="DECAPRENYLPHOSPHORYL-5-PHOSPHORIBOSE PHOSPHATASE RV3807C-RELATED"/>
    <property type="match status" value="1"/>
</dbReference>
<accession>A0ABS7QTB9</accession>
<dbReference type="InterPro" id="IPR036938">
    <property type="entry name" value="PAP2/HPO_sf"/>
</dbReference>
<evidence type="ECO:0000256" key="7">
    <source>
        <dbReference type="SAM" id="Phobius"/>
    </source>
</evidence>
<organism evidence="9 10">
    <name type="scientific">Streptantibioticus parmotrematis</name>
    <dbReference type="NCBI Taxonomy" id="2873249"/>
    <lineage>
        <taxon>Bacteria</taxon>
        <taxon>Bacillati</taxon>
        <taxon>Actinomycetota</taxon>
        <taxon>Actinomycetes</taxon>
        <taxon>Kitasatosporales</taxon>
        <taxon>Streptomycetaceae</taxon>
        <taxon>Streptantibioticus</taxon>
    </lineage>
</organism>
<feature type="transmembrane region" description="Helical" evidence="7">
    <location>
        <begin position="165"/>
        <end position="188"/>
    </location>
</feature>
<keyword evidence="5 7" id="KW-1133">Transmembrane helix</keyword>
<evidence type="ECO:0000256" key="6">
    <source>
        <dbReference type="ARBA" id="ARBA00023136"/>
    </source>
</evidence>
<evidence type="ECO:0000256" key="1">
    <source>
        <dbReference type="ARBA" id="ARBA00004651"/>
    </source>
</evidence>
<evidence type="ECO:0000313" key="10">
    <source>
        <dbReference type="Proteomes" id="UP001198565"/>
    </source>
</evidence>
<dbReference type="InterPro" id="IPR000326">
    <property type="entry name" value="PAP2/HPO"/>
</dbReference>
<keyword evidence="4" id="KW-0378">Hydrolase</keyword>
<feature type="transmembrane region" description="Helical" evidence="7">
    <location>
        <begin position="37"/>
        <end position="55"/>
    </location>
</feature>
<dbReference type="PANTHER" id="PTHR14969">
    <property type="entry name" value="SPHINGOSINE-1-PHOSPHATE PHOSPHOHYDROLASE"/>
    <property type="match status" value="1"/>
</dbReference>
<dbReference type="Gene3D" id="1.20.144.10">
    <property type="entry name" value="Phosphatidic acid phosphatase type 2/haloperoxidase"/>
    <property type="match status" value="1"/>
</dbReference>
<dbReference type="RefSeq" id="WP_222976055.1">
    <property type="nucleotide sequence ID" value="NZ_JAINVZ010000004.1"/>
</dbReference>
<feature type="transmembrane region" description="Helical" evidence="7">
    <location>
        <begin position="141"/>
        <end position="159"/>
    </location>
</feature>
<comment type="caution">
    <text evidence="9">The sequence shown here is derived from an EMBL/GenBank/DDBJ whole genome shotgun (WGS) entry which is preliminary data.</text>
</comment>
<dbReference type="Proteomes" id="UP001198565">
    <property type="component" value="Unassembled WGS sequence"/>
</dbReference>
<keyword evidence="6 7" id="KW-0472">Membrane</keyword>
<evidence type="ECO:0000256" key="3">
    <source>
        <dbReference type="ARBA" id="ARBA00022692"/>
    </source>
</evidence>
<evidence type="ECO:0000259" key="8">
    <source>
        <dbReference type="SMART" id="SM00014"/>
    </source>
</evidence>
<evidence type="ECO:0000256" key="5">
    <source>
        <dbReference type="ARBA" id="ARBA00022989"/>
    </source>
</evidence>
<evidence type="ECO:0000256" key="4">
    <source>
        <dbReference type="ARBA" id="ARBA00022801"/>
    </source>
</evidence>
<evidence type="ECO:0000256" key="2">
    <source>
        <dbReference type="ARBA" id="ARBA00022475"/>
    </source>
</evidence>
<dbReference type="SMART" id="SM00014">
    <property type="entry name" value="acidPPc"/>
    <property type="match status" value="1"/>
</dbReference>
<keyword evidence="10" id="KW-1185">Reference proteome</keyword>
<reference evidence="9 10" key="1">
    <citation type="submission" date="2021-08" db="EMBL/GenBank/DDBJ databases">
        <title>Streptomyces sp. PTM05 isolated from lichen.</title>
        <authorList>
            <person name="Somphong A."/>
            <person name="Phongsopitanun W."/>
            <person name="Tanasupawat S."/>
        </authorList>
    </citation>
    <scope>NUCLEOTIDE SEQUENCE [LARGE SCALE GENOMIC DNA]</scope>
    <source>
        <strain evidence="9 10">Ptm05</strain>
    </source>
</reference>
<gene>
    <name evidence="9" type="ORF">K7472_09485</name>
</gene>